<comment type="caution">
    <text evidence="1">The sequence shown here is derived from an EMBL/GenBank/DDBJ whole genome shotgun (WGS) entry which is preliminary data.</text>
</comment>
<sequence>MTWVTWEAARRVGGYTTLFKHVFESTRFQKVVGRTILMGPLHMPMICPEYNLMEDIETIANNLGCGILYPPSLVSGPTPLRHSTVEAFRNIEKRYGIGLFYLRDKDNTHSHAVDRLLFELSDVQLPNEHLEEEFEQKDPSFFAHKDCDPIYGMLIAQPVADCLRVLVEPDETTILIASEELSLPAAFATQLARDSSCRQSGPHIKTMFYGGDVHPIRNLTAGAVLPDVPTLYAISGFDFECPIRLLIDLCLKDFAKTTSDNPSPYYSLLDFVPLQDIGNHMNTRILRHGWKTDAVTVTSTKVLDELLFLNPDFATIKEIPVISPGVSVIACSNSEKELCRAKLIDYARMSWDFDDLTMENTIITTQIARAVTPKGFLRTLHLAQELCSRLREHGLEEVKVLCIFVTSWDEDCVRVGDYRIIDELLKALGGSTSLSEHNLRVKVINQTRWPEVAEHGYPPTRMKREDLHRATDLSVCLSMYDTFAVAPLELMSCSAIAVVSTGCGCSRKIVEFEDWQTNVVIVDYIEEWARDLTTQNKEISYTELNTIFSIRREDKLHLELSTHKKLSLQLFDMLPRTAAERGMKMETGRKLAAKLNWEDLFSAPFEKIVTDMFSER</sequence>
<evidence type="ECO:0008006" key="3">
    <source>
        <dbReference type="Google" id="ProtNLM"/>
    </source>
</evidence>
<dbReference type="Proteomes" id="UP000664169">
    <property type="component" value="Unassembled WGS sequence"/>
</dbReference>
<protein>
    <recommendedName>
        <fullName evidence="3">Glycosyltransferase</fullName>
    </recommendedName>
</protein>
<accession>A0A8H3ET66</accession>
<name>A0A8H3ET66_9LECA</name>
<proteinExistence type="predicted"/>
<dbReference type="Gene3D" id="3.40.50.2000">
    <property type="entry name" value="Glycogen Phosphorylase B"/>
    <property type="match status" value="1"/>
</dbReference>
<dbReference type="CDD" id="cd01635">
    <property type="entry name" value="Glycosyltransferase_GTB-type"/>
    <property type="match status" value="1"/>
</dbReference>
<gene>
    <name evidence="1" type="ORF">GOMPHAMPRED_006171</name>
</gene>
<reference evidence="1" key="1">
    <citation type="submission" date="2021-03" db="EMBL/GenBank/DDBJ databases">
        <authorList>
            <person name="Tagirdzhanova G."/>
        </authorList>
    </citation>
    <scope>NUCLEOTIDE SEQUENCE</scope>
</reference>
<evidence type="ECO:0000313" key="1">
    <source>
        <dbReference type="EMBL" id="CAF9908466.1"/>
    </source>
</evidence>
<evidence type="ECO:0000313" key="2">
    <source>
        <dbReference type="Proteomes" id="UP000664169"/>
    </source>
</evidence>
<keyword evidence="2" id="KW-1185">Reference proteome</keyword>
<dbReference type="OrthoDB" id="5420308at2759"/>
<dbReference type="EMBL" id="CAJPDQ010000004">
    <property type="protein sequence ID" value="CAF9908466.1"/>
    <property type="molecule type" value="Genomic_DNA"/>
</dbReference>
<dbReference type="AlphaFoldDB" id="A0A8H3ET66"/>
<organism evidence="1 2">
    <name type="scientific">Gomphillus americanus</name>
    <dbReference type="NCBI Taxonomy" id="1940652"/>
    <lineage>
        <taxon>Eukaryota</taxon>
        <taxon>Fungi</taxon>
        <taxon>Dikarya</taxon>
        <taxon>Ascomycota</taxon>
        <taxon>Pezizomycotina</taxon>
        <taxon>Lecanoromycetes</taxon>
        <taxon>OSLEUM clade</taxon>
        <taxon>Ostropomycetidae</taxon>
        <taxon>Ostropales</taxon>
        <taxon>Graphidaceae</taxon>
        <taxon>Gomphilloideae</taxon>
        <taxon>Gomphillus</taxon>
    </lineage>
</organism>